<evidence type="ECO:0008006" key="5">
    <source>
        <dbReference type="Google" id="ProtNLM"/>
    </source>
</evidence>
<dbReference type="InterPro" id="IPR051491">
    <property type="entry name" value="Recombinase/Transposase-rel"/>
</dbReference>
<keyword evidence="4" id="KW-1185">Reference proteome</keyword>
<protein>
    <recommendedName>
        <fullName evidence="5">IS607 family transposase</fullName>
    </recommendedName>
</protein>
<dbReference type="Proteomes" id="UP000322530">
    <property type="component" value="Unassembled WGS sequence"/>
</dbReference>
<dbReference type="InterPro" id="IPR009061">
    <property type="entry name" value="DNA-bd_dom_put_sf"/>
</dbReference>
<dbReference type="Pfam" id="PF13411">
    <property type="entry name" value="MerR_1"/>
    <property type="match status" value="1"/>
</dbReference>
<dbReference type="Gene3D" id="3.40.50.1390">
    <property type="entry name" value="Resolvase, N-terminal catalytic domain"/>
    <property type="match status" value="1"/>
</dbReference>
<dbReference type="InterPro" id="IPR000551">
    <property type="entry name" value="MerR-type_HTH_dom"/>
</dbReference>
<dbReference type="OrthoDB" id="9814833at2"/>
<reference evidence="3 4" key="1">
    <citation type="submission" date="2019-01" db="EMBL/GenBank/DDBJ databases">
        <title>Draft genome sequence of Dictyobacter sp. Uno17.</title>
        <authorList>
            <person name="Wang C.M."/>
            <person name="Zheng Y."/>
            <person name="Sakai Y."/>
            <person name="Abe K."/>
            <person name="Yokota A."/>
            <person name="Yabe S."/>
        </authorList>
    </citation>
    <scope>NUCLEOTIDE SEQUENCE [LARGE SCALE GENOMIC DNA]</scope>
    <source>
        <strain evidence="3 4">Uno17</strain>
    </source>
</reference>
<evidence type="ECO:0000313" key="3">
    <source>
        <dbReference type="EMBL" id="GCF10152.1"/>
    </source>
</evidence>
<dbReference type="AlphaFoldDB" id="A0A5A5TFF5"/>
<dbReference type="InterPro" id="IPR048046">
    <property type="entry name" value="Transpos_IS607"/>
</dbReference>
<gene>
    <name evidence="3" type="ORF">KDI_37160</name>
</gene>
<comment type="caution">
    <text evidence="3">The sequence shown here is derived from an EMBL/GenBank/DDBJ whole genome shotgun (WGS) entry which is preliminary data.</text>
</comment>
<dbReference type="SUPFAM" id="SSF53041">
    <property type="entry name" value="Resolvase-like"/>
    <property type="match status" value="1"/>
</dbReference>
<dbReference type="Gene3D" id="1.10.287.2170">
    <property type="match status" value="1"/>
</dbReference>
<dbReference type="GO" id="GO:0006355">
    <property type="term" value="P:regulation of DNA-templated transcription"/>
    <property type="evidence" value="ECO:0007669"/>
    <property type="project" value="InterPro"/>
</dbReference>
<dbReference type="InterPro" id="IPR036162">
    <property type="entry name" value="Resolvase-like_N_sf"/>
</dbReference>
<accession>A0A5A5TFF5</accession>
<dbReference type="RefSeq" id="WP_149403049.1">
    <property type="nucleotide sequence ID" value="NZ_BIXY01000061.1"/>
</dbReference>
<dbReference type="InterPro" id="IPR041718">
    <property type="entry name" value="IS607_transposase-like"/>
</dbReference>
<feature type="domain" description="Resolvase/invertase-type recombinase catalytic" evidence="2">
    <location>
        <begin position="57"/>
        <end position="208"/>
    </location>
</feature>
<dbReference type="FunFam" id="3.40.50.1390:FF:000002">
    <property type="entry name" value="ORF1 in transposon ISC1904"/>
    <property type="match status" value="1"/>
</dbReference>
<dbReference type="GO" id="GO:0000150">
    <property type="term" value="F:DNA strand exchange activity"/>
    <property type="evidence" value="ECO:0007669"/>
    <property type="project" value="InterPro"/>
</dbReference>
<dbReference type="PANTHER" id="PTHR36172:SF1">
    <property type="entry name" value="RESOLVASE-RELATED"/>
    <property type="match status" value="1"/>
</dbReference>
<evidence type="ECO:0000259" key="2">
    <source>
        <dbReference type="PROSITE" id="PS51736"/>
    </source>
</evidence>
<evidence type="ECO:0000259" key="1">
    <source>
        <dbReference type="PROSITE" id="PS50937"/>
    </source>
</evidence>
<dbReference type="CDD" id="cd03769">
    <property type="entry name" value="SR_IS607_transposase_like"/>
    <property type="match status" value="1"/>
</dbReference>
<name>A0A5A5TFF5_9CHLR</name>
<dbReference type="GO" id="GO:0003677">
    <property type="term" value="F:DNA binding"/>
    <property type="evidence" value="ECO:0007669"/>
    <property type="project" value="InterPro"/>
</dbReference>
<dbReference type="PROSITE" id="PS51736">
    <property type="entry name" value="RECOMBINASES_3"/>
    <property type="match status" value="1"/>
</dbReference>
<proteinExistence type="predicted"/>
<dbReference type="Pfam" id="PF00239">
    <property type="entry name" value="Resolvase"/>
    <property type="match status" value="1"/>
</dbReference>
<organism evidence="3 4">
    <name type="scientific">Dictyobacter arantiisoli</name>
    <dbReference type="NCBI Taxonomy" id="2014874"/>
    <lineage>
        <taxon>Bacteria</taxon>
        <taxon>Bacillati</taxon>
        <taxon>Chloroflexota</taxon>
        <taxon>Ktedonobacteria</taxon>
        <taxon>Ktedonobacterales</taxon>
        <taxon>Dictyobacteraceae</taxon>
        <taxon>Dictyobacter</taxon>
    </lineage>
</organism>
<sequence length="208" mass="24342">MYTPREFGERIRVSVKTLQRWDRQGVLKAHRTATNRRYYTQEDLLSILPQEAGERRRIIAYCRVSRVAQKPDLENQRRVLAAFCEANRYEVDEWISEIGGGLNFKRKQFLRLVDAILAGEVAVLLIAHKDRLARFGYHLLVHLCETHDCEIVVMNTEQFSPAQELVQDLITITHCFSSRLYGLRNYRKVLEKALKDENRAPDQNESHT</sequence>
<feature type="domain" description="HTH merR-type" evidence="1">
    <location>
        <begin position="1"/>
        <end position="44"/>
    </location>
</feature>
<dbReference type="EMBL" id="BIXY01000061">
    <property type="protein sequence ID" value="GCF10152.1"/>
    <property type="molecule type" value="Genomic_DNA"/>
</dbReference>
<evidence type="ECO:0000313" key="4">
    <source>
        <dbReference type="Proteomes" id="UP000322530"/>
    </source>
</evidence>
<dbReference type="CDD" id="cd04762">
    <property type="entry name" value="HTH_MerR-trunc"/>
    <property type="match status" value="1"/>
</dbReference>
<dbReference type="SMART" id="SM00857">
    <property type="entry name" value="Resolvase"/>
    <property type="match status" value="1"/>
</dbReference>
<dbReference type="NCBIfam" id="NF033518">
    <property type="entry name" value="transpos_IS607"/>
    <property type="match status" value="1"/>
</dbReference>
<dbReference type="InterPro" id="IPR006119">
    <property type="entry name" value="Resolv_N"/>
</dbReference>
<dbReference type="PROSITE" id="PS50937">
    <property type="entry name" value="HTH_MERR_2"/>
    <property type="match status" value="1"/>
</dbReference>
<dbReference type="SUPFAM" id="SSF46955">
    <property type="entry name" value="Putative DNA-binding domain"/>
    <property type="match status" value="1"/>
</dbReference>
<dbReference type="Gene3D" id="1.10.1660.10">
    <property type="match status" value="1"/>
</dbReference>
<dbReference type="PANTHER" id="PTHR36172">
    <property type="match status" value="1"/>
</dbReference>